<dbReference type="Gene3D" id="3.30.1310.10">
    <property type="entry name" value="Nucleoid-associated protein YbaB-like domain"/>
    <property type="match status" value="1"/>
</dbReference>
<organism evidence="1 2">
    <name type="scientific">Lolliginicoccus lacisalsi</name>
    <dbReference type="NCBI Taxonomy" id="2742202"/>
    <lineage>
        <taxon>Bacteria</taxon>
        <taxon>Bacillati</taxon>
        <taxon>Actinomycetota</taxon>
        <taxon>Actinomycetes</taxon>
        <taxon>Mycobacteriales</taxon>
        <taxon>Hoyosellaceae</taxon>
        <taxon>Lolliginicoccus</taxon>
    </lineage>
</organism>
<comment type="caution">
    <text evidence="1">The sequence shown here is derived from an EMBL/GenBank/DDBJ whole genome shotgun (WGS) entry which is preliminary data.</text>
</comment>
<dbReference type="RefSeq" id="WP_192039005.1">
    <property type="nucleotide sequence ID" value="NZ_JACYWE010000004.1"/>
</dbReference>
<evidence type="ECO:0000313" key="1">
    <source>
        <dbReference type="EMBL" id="MBD8506540.1"/>
    </source>
</evidence>
<sequence>MIDFEETLRRARAQRDALDDALSSLAGLRGRGASAEGQIVAEVSARGTLVGLEIGDAVTRLPAHKVSELILEAISQAAAAAAESRLAHYAELSRAFSATDG</sequence>
<protein>
    <submittedName>
        <fullName evidence="1">YbaB/EbfC family nucleoid-associated protein</fullName>
    </submittedName>
</protein>
<dbReference type="InterPro" id="IPR004401">
    <property type="entry name" value="YbaB/EbfC"/>
</dbReference>
<dbReference type="AlphaFoldDB" id="A0A927PKY4"/>
<dbReference type="SUPFAM" id="SSF82607">
    <property type="entry name" value="YbaB-like"/>
    <property type="match status" value="1"/>
</dbReference>
<dbReference type="GO" id="GO:0003677">
    <property type="term" value="F:DNA binding"/>
    <property type="evidence" value="ECO:0007669"/>
    <property type="project" value="InterPro"/>
</dbReference>
<keyword evidence="2" id="KW-1185">Reference proteome</keyword>
<dbReference type="InterPro" id="IPR036894">
    <property type="entry name" value="YbaB-like_sf"/>
</dbReference>
<dbReference type="Proteomes" id="UP000642993">
    <property type="component" value="Unassembled WGS sequence"/>
</dbReference>
<evidence type="ECO:0000313" key="2">
    <source>
        <dbReference type="Proteomes" id="UP000642993"/>
    </source>
</evidence>
<reference evidence="1" key="1">
    <citation type="submission" date="2020-09" db="EMBL/GenBank/DDBJ databases">
        <title>Hoyosella lacisalsi sp. nov., a halotolerant actinobacterium isolated from soil of Lake Gudzhirganskoe.</title>
        <authorList>
            <person name="Yang Q."/>
            <person name="Guo P.Y."/>
            <person name="Liu S.W."/>
            <person name="Li F.N."/>
            <person name="Sun C.H."/>
        </authorList>
    </citation>
    <scope>NUCLEOTIDE SEQUENCE</scope>
    <source>
        <strain evidence="1">G463</strain>
    </source>
</reference>
<gene>
    <name evidence="1" type="ORF">HT102_08585</name>
</gene>
<dbReference type="Pfam" id="PF02575">
    <property type="entry name" value="YbaB_DNA_bd"/>
    <property type="match status" value="1"/>
</dbReference>
<proteinExistence type="predicted"/>
<name>A0A927PKY4_9ACTN</name>
<accession>A0A927PKY4</accession>
<dbReference type="EMBL" id="JACYWE010000004">
    <property type="protein sequence ID" value="MBD8506540.1"/>
    <property type="molecule type" value="Genomic_DNA"/>
</dbReference>